<comment type="caution">
    <text evidence="1">The sequence shown here is derived from an EMBL/GenBank/DDBJ whole genome shotgun (WGS) entry which is preliminary data.</text>
</comment>
<gene>
    <name evidence="1" type="ORF">GMARGA_LOCUS4446</name>
</gene>
<keyword evidence="2" id="KW-1185">Reference proteome</keyword>
<sequence>MSGLFVVSGLVKLGFDEIGRDLDGQDTGEVGFWWSLDLLESGLSVLAKSGFWCGRDFCEVKSFDGFGILVDSEFGVGILDFYRFEVFVVSEFKRSRDFDGSGIWLGFWRSRDFGGFGIFVMRFGRFGILDSGFYFVLLGFCYQDFGCWDYEYQDSGIKTATFGVEAGP</sequence>
<protein>
    <submittedName>
        <fullName evidence="1">30917_t:CDS:1</fullName>
    </submittedName>
</protein>
<proteinExistence type="predicted"/>
<dbReference type="EMBL" id="CAJVQB010001745">
    <property type="protein sequence ID" value="CAG8548669.1"/>
    <property type="molecule type" value="Genomic_DNA"/>
</dbReference>
<reference evidence="1 2" key="1">
    <citation type="submission" date="2021-06" db="EMBL/GenBank/DDBJ databases">
        <authorList>
            <person name="Kallberg Y."/>
            <person name="Tangrot J."/>
            <person name="Rosling A."/>
        </authorList>
    </citation>
    <scope>NUCLEOTIDE SEQUENCE [LARGE SCALE GENOMIC DNA]</scope>
    <source>
        <strain evidence="1 2">120-4 pot B 10/14</strain>
    </source>
</reference>
<evidence type="ECO:0000313" key="1">
    <source>
        <dbReference type="EMBL" id="CAG8548669.1"/>
    </source>
</evidence>
<dbReference type="Proteomes" id="UP000789901">
    <property type="component" value="Unassembled WGS sequence"/>
</dbReference>
<evidence type="ECO:0000313" key="2">
    <source>
        <dbReference type="Proteomes" id="UP000789901"/>
    </source>
</evidence>
<accession>A0ABN7UAD0</accession>
<name>A0ABN7UAD0_GIGMA</name>
<organism evidence="1 2">
    <name type="scientific">Gigaspora margarita</name>
    <dbReference type="NCBI Taxonomy" id="4874"/>
    <lineage>
        <taxon>Eukaryota</taxon>
        <taxon>Fungi</taxon>
        <taxon>Fungi incertae sedis</taxon>
        <taxon>Mucoromycota</taxon>
        <taxon>Glomeromycotina</taxon>
        <taxon>Glomeromycetes</taxon>
        <taxon>Diversisporales</taxon>
        <taxon>Gigasporaceae</taxon>
        <taxon>Gigaspora</taxon>
    </lineage>
</organism>